<keyword evidence="2" id="KW-1185">Reference proteome</keyword>
<reference evidence="1 2" key="1">
    <citation type="submission" date="2016-10" db="EMBL/GenBank/DDBJ databases">
        <authorList>
            <person name="Varghese N."/>
            <person name="Submissions S."/>
        </authorList>
    </citation>
    <scope>NUCLEOTIDE SEQUENCE [LARGE SCALE GENOMIC DNA]</scope>
    <source>
        <strain evidence="1 2">DSM 18839</strain>
    </source>
</reference>
<name>A0A8G2F498_9PROT</name>
<accession>A0A8G2F498</accession>
<dbReference type="OrthoDB" id="9803476at2"/>
<comment type="caution">
    <text evidence="1">The sequence shown here is derived from an EMBL/GenBank/DDBJ whole genome shotgun (WGS) entry which is preliminary data.</text>
</comment>
<gene>
    <name evidence="1" type="ORF">SAMN05660686_03421</name>
</gene>
<evidence type="ECO:0000313" key="2">
    <source>
        <dbReference type="Proteomes" id="UP000198615"/>
    </source>
</evidence>
<evidence type="ECO:0000313" key="1">
    <source>
        <dbReference type="EMBL" id="SDG11227.1"/>
    </source>
</evidence>
<sequence>MSDPKRAPGESTEHPATLKFDYDLDAPVETAWRAISSPEMRKKWLPEKDLADPEPVHTVPGKEIRYRMRDAEPPHLESMVTFRIAPGLAGGTRLTIIHDLTDARLSGHRLVPANTDRGPVMLAA</sequence>
<dbReference type="CDD" id="cd07814">
    <property type="entry name" value="SRPBCC_CalC_Aha1-like"/>
    <property type="match status" value="1"/>
</dbReference>
<dbReference type="Proteomes" id="UP000198615">
    <property type="component" value="Unassembled WGS sequence"/>
</dbReference>
<dbReference type="SUPFAM" id="SSF55961">
    <property type="entry name" value="Bet v1-like"/>
    <property type="match status" value="1"/>
</dbReference>
<proteinExistence type="predicted"/>
<dbReference type="InterPro" id="IPR023393">
    <property type="entry name" value="START-like_dom_sf"/>
</dbReference>
<dbReference type="RefSeq" id="WP_093152093.1">
    <property type="nucleotide sequence ID" value="NZ_FNBW01000010.1"/>
</dbReference>
<protein>
    <submittedName>
        <fullName evidence="1">Uncharacterized conserved protein YndB, AHSA1/START domain</fullName>
    </submittedName>
</protein>
<organism evidence="1 2">
    <name type="scientific">Thalassobaculum litoreum DSM 18839</name>
    <dbReference type="NCBI Taxonomy" id="1123362"/>
    <lineage>
        <taxon>Bacteria</taxon>
        <taxon>Pseudomonadati</taxon>
        <taxon>Pseudomonadota</taxon>
        <taxon>Alphaproteobacteria</taxon>
        <taxon>Rhodospirillales</taxon>
        <taxon>Thalassobaculaceae</taxon>
        <taxon>Thalassobaculum</taxon>
    </lineage>
</organism>
<dbReference type="AlphaFoldDB" id="A0A8G2F498"/>
<dbReference type="Gene3D" id="3.30.530.20">
    <property type="match status" value="1"/>
</dbReference>
<dbReference type="EMBL" id="FNBW01000010">
    <property type="protein sequence ID" value="SDG11227.1"/>
    <property type="molecule type" value="Genomic_DNA"/>
</dbReference>